<dbReference type="InterPro" id="IPR016187">
    <property type="entry name" value="CTDL_fold"/>
</dbReference>
<evidence type="ECO:0000313" key="3">
    <source>
        <dbReference type="Proteomes" id="UP000249396"/>
    </source>
</evidence>
<dbReference type="SUPFAM" id="SSF56436">
    <property type="entry name" value="C-type lectin-like"/>
    <property type="match status" value="1"/>
</dbReference>
<dbReference type="EMBL" id="QJPH01000057">
    <property type="protein sequence ID" value="PZN86991.1"/>
    <property type="molecule type" value="Genomic_DNA"/>
</dbReference>
<name>A0A2W4RSN9_9GAMM</name>
<dbReference type="InterPro" id="IPR051043">
    <property type="entry name" value="Sulfatase_Mod_Factor_Kinase"/>
</dbReference>
<dbReference type="InterPro" id="IPR042095">
    <property type="entry name" value="SUMF_sf"/>
</dbReference>
<gene>
    <name evidence="2" type="ORF">DM484_00555</name>
</gene>
<proteinExistence type="predicted"/>
<dbReference type="Pfam" id="PF03781">
    <property type="entry name" value="FGE-sulfatase"/>
    <property type="match status" value="1"/>
</dbReference>
<protein>
    <recommendedName>
        <fullName evidence="1">Sulfatase-modifying factor enzyme-like domain-containing protein</fullName>
    </recommendedName>
</protein>
<dbReference type="AlphaFoldDB" id="A0A2W4RSN9"/>
<dbReference type="InterPro" id="IPR005532">
    <property type="entry name" value="SUMF_dom"/>
</dbReference>
<organism evidence="2 3">
    <name type="scientific">Candidatus Methylumidiphilus alinenensis</name>
    <dbReference type="NCBI Taxonomy" id="2202197"/>
    <lineage>
        <taxon>Bacteria</taxon>
        <taxon>Pseudomonadati</taxon>
        <taxon>Pseudomonadota</taxon>
        <taxon>Gammaproteobacteria</taxon>
        <taxon>Methylococcales</taxon>
        <taxon>Candidatus Methylumidiphilus</taxon>
    </lineage>
</organism>
<comment type="caution">
    <text evidence="2">The sequence shown here is derived from an EMBL/GenBank/DDBJ whole genome shotgun (WGS) entry which is preliminary data.</text>
</comment>
<dbReference type="PANTHER" id="PTHR23150">
    <property type="entry name" value="SULFATASE MODIFYING FACTOR 1, 2"/>
    <property type="match status" value="1"/>
</dbReference>
<accession>A0A2W4RSN9</accession>
<reference evidence="2 3" key="1">
    <citation type="journal article" date="2018" name="Aquat. Microb. Ecol.">
        <title>Gammaproteobacterial methanotrophs dominate.</title>
        <authorList>
            <person name="Rissanen A.J."/>
            <person name="Saarenheimo J."/>
            <person name="Tiirola M."/>
            <person name="Peura S."/>
            <person name="Aalto S.L."/>
            <person name="Karvinen A."/>
            <person name="Nykanen H."/>
        </authorList>
    </citation>
    <scope>NUCLEOTIDE SEQUENCE [LARGE SCALE GENOMIC DNA]</scope>
    <source>
        <strain evidence="2">AMbin10</strain>
    </source>
</reference>
<sequence length="141" mass="15629">MTLPSEAEWEKAARGANDALIFPWGNEFDAKRCNVNESGFGGTTPVGIFPNGASPYGCLDMAGNVWEWTRSLYDFGYPYLPNDPKREDLRAGDEIRRVVRGGSWGLIQDYARCAVRDGNQPGNRDYYGGFRVVLLCSAPVL</sequence>
<dbReference type="GO" id="GO:0120147">
    <property type="term" value="F:formylglycine-generating oxidase activity"/>
    <property type="evidence" value="ECO:0007669"/>
    <property type="project" value="TreeGrafter"/>
</dbReference>
<dbReference type="Gene3D" id="3.90.1580.10">
    <property type="entry name" value="paralog of FGE (formylglycine-generating enzyme)"/>
    <property type="match status" value="1"/>
</dbReference>
<evidence type="ECO:0000313" key="2">
    <source>
        <dbReference type="EMBL" id="PZN86991.1"/>
    </source>
</evidence>
<feature type="domain" description="Sulfatase-modifying factor enzyme-like" evidence="1">
    <location>
        <begin position="3"/>
        <end position="133"/>
    </location>
</feature>
<dbReference type="PANTHER" id="PTHR23150:SF19">
    <property type="entry name" value="FORMYLGLYCINE-GENERATING ENZYME"/>
    <property type="match status" value="1"/>
</dbReference>
<dbReference type="Proteomes" id="UP000249396">
    <property type="component" value="Unassembled WGS sequence"/>
</dbReference>
<evidence type="ECO:0000259" key="1">
    <source>
        <dbReference type="Pfam" id="PF03781"/>
    </source>
</evidence>